<accession>A0ABQ4NX99</accession>
<evidence type="ECO:0000256" key="1">
    <source>
        <dbReference type="SAM" id="MobiDB-lite"/>
    </source>
</evidence>
<dbReference type="Proteomes" id="UP000773469">
    <property type="component" value="Unassembled WGS sequence"/>
</dbReference>
<name>A0ABQ4NX99_SHECO</name>
<keyword evidence="3" id="KW-1185">Reference proteome</keyword>
<organism evidence="2 3">
    <name type="scientific">Shewanella colwelliana</name>
    <name type="common">Alteromonas colwelliana</name>
    <dbReference type="NCBI Taxonomy" id="23"/>
    <lineage>
        <taxon>Bacteria</taxon>
        <taxon>Pseudomonadati</taxon>
        <taxon>Pseudomonadota</taxon>
        <taxon>Gammaproteobacteria</taxon>
        <taxon>Alteromonadales</taxon>
        <taxon>Shewanellaceae</taxon>
        <taxon>Shewanella</taxon>
    </lineage>
</organism>
<evidence type="ECO:0000313" key="3">
    <source>
        <dbReference type="Proteomes" id="UP000773469"/>
    </source>
</evidence>
<dbReference type="EMBL" id="BPEU01000007">
    <property type="protein sequence ID" value="GIU38979.1"/>
    <property type="molecule type" value="Genomic_DNA"/>
</dbReference>
<reference evidence="2 3" key="1">
    <citation type="submission" date="2021-05" db="EMBL/GenBank/DDBJ databases">
        <title>Molecular characterization for Shewanella algae harboring chromosomal blaOXA-55-like strains isolated from clinical and environment sample.</title>
        <authorList>
            <person name="Ohama Y."/>
            <person name="Aoki K."/>
            <person name="Harada S."/>
            <person name="Moriya K."/>
            <person name="Ishii Y."/>
            <person name="Tateda K."/>
        </authorList>
    </citation>
    <scope>NUCLEOTIDE SEQUENCE [LARGE SCALE GENOMIC DNA]</scope>
    <source>
        <strain evidence="2 3">MBTL60-118</strain>
    </source>
</reference>
<feature type="region of interest" description="Disordered" evidence="1">
    <location>
        <begin position="123"/>
        <end position="143"/>
    </location>
</feature>
<sequence>MSLLLRQFIQKIALMMIAVVALQFAGANLGAHQLHLGSHEKESESHPHLQFTAEVVSFAQCVDCLCEFDKPDAEHEKQHAHQVSKTETKTFDLCLDCQCHGGHVTLVSLVTLMPSIPVGDEPSNLGRHYYPPEQQPSYRPPIA</sequence>
<evidence type="ECO:0000313" key="2">
    <source>
        <dbReference type="EMBL" id="GIU38979.1"/>
    </source>
</evidence>
<comment type="caution">
    <text evidence="2">The sequence shown here is derived from an EMBL/GenBank/DDBJ whole genome shotgun (WGS) entry which is preliminary data.</text>
</comment>
<protein>
    <recommendedName>
        <fullName evidence="4">C2H2-type domain-containing protein</fullName>
    </recommendedName>
</protein>
<evidence type="ECO:0008006" key="4">
    <source>
        <dbReference type="Google" id="ProtNLM"/>
    </source>
</evidence>
<proteinExistence type="predicted"/>
<gene>
    <name evidence="2" type="ORF">TUM3794_12610</name>
</gene>